<evidence type="ECO:0000313" key="2">
    <source>
        <dbReference type="EMBL" id="RPF49524.1"/>
    </source>
</evidence>
<comment type="caution">
    <text evidence="2">The sequence shown here is derived from an EMBL/GenBank/DDBJ whole genome shotgun (WGS) entry which is preliminary data.</text>
</comment>
<evidence type="ECO:0000256" key="1">
    <source>
        <dbReference type="SAM" id="Coils"/>
    </source>
</evidence>
<dbReference type="Proteomes" id="UP000282654">
    <property type="component" value="Unassembled WGS sequence"/>
</dbReference>
<protein>
    <submittedName>
        <fullName evidence="2">Uncharacterized protein</fullName>
    </submittedName>
</protein>
<gene>
    <name evidence="2" type="ORF">EDD75_0340</name>
</gene>
<keyword evidence="3" id="KW-1185">Reference proteome</keyword>
<feature type="coiled-coil region" evidence="1">
    <location>
        <begin position="34"/>
        <end position="61"/>
    </location>
</feature>
<keyword evidence="1" id="KW-0175">Coiled coil</keyword>
<dbReference type="EMBL" id="RKRE01000001">
    <property type="protein sequence ID" value="RPF49524.1"/>
    <property type="molecule type" value="Genomic_DNA"/>
</dbReference>
<sequence>MRRKGLKRLELRLPVTHWIWRLSEGSRAATAVRYLEIGARLEAIEERMARLERKIDALSATVPENTKKPASEKNAPVIDAAAFFDI</sequence>
<reference evidence="2 3" key="1">
    <citation type="submission" date="2018-11" db="EMBL/GenBank/DDBJ databases">
        <title>Genomic Encyclopedia of Type Strains, Phase IV (KMG-IV): sequencing the most valuable type-strain genomes for metagenomic binning, comparative biology and taxonomic classification.</title>
        <authorList>
            <person name="Goeker M."/>
        </authorList>
    </citation>
    <scope>NUCLEOTIDE SEQUENCE [LARGE SCALE GENOMIC DNA]</scope>
    <source>
        <strain evidence="2 3">DSM 102936</strain>
    </source>
</reference>
<dbReference type="AlphaFoldDB" id="A0A3N5AX09"/>
<accession>A0A3N5AX09</accession>
<name>A0A3N5AX09_9THEO</name>
<organism evidence="2 3">
    <name type="scientific">Thermodesulfitimonas autotrophica</name>
    <dbReference type="NCBI Taxonomy" id="1894989"/>
    <lineage>
        <taxon>Bacteria</taxon>
        <taxon>Bacillati</taxon>
        <taxon>Bacillota</taxon>
        <taxon>Clostridia</taxon>
        <taxon>Thermoanaerobacterales</taxon>
        <taxon>Thermoanaerobacteraceae</taxon>
        <taxon>Thermodesulfitimonas</taxon>
    </lineage>
</organism>
<evidence type="ECO:0000313" key="3">
    <source>
        <dbReference type="Proteomes" id="UP000282654"/>
    </source>
</evidence>
<proteinExistence type="predicted"/>
<dbReference type="RefSeq" id="WP_123927094.1">
    <property type="nucleotide sequence ID" value="NZ_RKRE01000001.1"/>
</dbReference>